<accession>A0A2T3Z535</accession>
<feature type="non-terminal residue" evidence="2">
    <location>
        <position position="1"/>
    </location>
</feature>
<dbReference type="AlphaFoldDB" id="A0A2T3Z535"/>
<evidence type="ECO:0000313" key="2">
    <source>
        <dbReference type="EMBL" id="PTB39936.1"/>
    </source>
</evidence>
<gene>
    <name evidence="2" type="ORF">M441DRAFT_112903</name>
</gene>
<proteinExistence type="predicted"/>
<evidence type="ECO:0000313" key="3">
    <source>
        <dbReference type="Proteomes" id="UP000240493"/>
    </source>
</evidence>
<feature type="compositionally biased region" description="Polar residues" evidence="1">
    <location>
        <begin position="134"/>
        <end position="174"/>
    </location>
</feature>
<sequence>SETAPTLRICLAVRIQGNTEARWECQEYQIRFRDTLNWRHAVDHLPDTSVVPYSGSSGQGDEVNNNGEFSMTAAECDGENTTETEYDGEADVRRGEGETLNLKSHWSLSTTHSNSSLETIRASGKSCSRKDASTKTSSPSNSVQTVRHGTKQTDSAKQSQQPLTHHQSHEQSTSDSDDAVDIEEEIRRNREDALQRLEGKQDGKPGEKHESKLLDRLKCAFGFTSRRGKSQPQFDTPEYQGWAKLSMFIASGLDAEARGLFPPLTEEQEAVLLPVEQKGNSFEVKMKHPGKAAVLCDVKAAMRHIEARKWKDFVVLVRYADTPQEQREWRTMGEPRVLDWA</sequence>
<dbReference type="EMBL" id="KZ679263">
    <property type="protein sequence ID" value="PTB39936.1"/>
    <property type="molecule type" value="Genomic_DNA"/>
</dbReference>
<organism evidence="2 3">
    <name type="scientific">Trichoderma asperellum (strain ATCC 204424 / CBS 433.97 / NBRC 101777)</name>
    <dbReference type="NCBI Taxonomy" id="1042311"/>
    <lineage>
        <taxon>Eukaryota</taxon>
        <taxon>Fungi</taxon>
        <taxon>Dikarya</taxon>
        <taxon>Ascomycota</taxon>
        <taxon>Pezizomycotina</taxon>
        <taxon>Sordariomycetes</taxon>
        <taxon>Hypocreomycetidae</taxon>
        <taxon>Hypocreales</taxon>
        <taxon>Hypocreaceae</taxon>
        <taxon>Trichoderma</taxon>
    </lineage>
</organism>
<dbReference type="Proteomes" id="UP000240493">
    <property type="component" value="Unassembled WGS sequence"/>
</dbReference>
<evidence type="ECO:0000256" key="1">
    <source>
        <dbReference type="SAM" id="MobiDB-lite"/>
    </source>
</evidence>
<protein>
    <submittedName>
        <fullName evidence="2">Uncharacterized protein</fullName>
    </submittedName>
</protein>
<name>A0A2T3Z535_TRIA4</name>
<feature type="compositionally biased region" description="Polar residues" evidence="1">
    <location>
        <begin position="101"/>
        <end position="118"/>
    </location>
</feature>
<dbReference type="OrthoDB" id="4898829at2759"/>
<feature type="region of interest" description="Disordered" evidence="1">
    <location>
        <begin position="73"/>
        <end position="180"/>
    </location>
</feature>
<feature type="non-terminal residue" evidence="2">
    <location>
        <position position="341"/>
    </location>
</feature>
<reference evidence="2 3" key="1">
    <citation type="submission" date="2016-07" db="EMBL/GenBank/DDBJ databases">
        <title>Multiple horizontal gene transfer events from other fungi enriched the ability of initially mycotrophic Trichoderma (Ascomycota) to feed on dead plant biomass.</title>
        <authorList>
            <consortium name="DOE Joint Genome Institute"/>
            <person name="Aerts A."/>
            <person name="Atanasova L."/>
            <person name="Chenthamara K."/>
            <person name="Zhang J."/>
            <person name="Grujic M."/>
            <person name="Henrissat B."/>
            <person name="Kuo A."/>
            <person name="Salamov A."/>
            <person name="Lipzen A."/>
            <person name="Labutti K."/>
            <person name="Barry K."/>
            <person name="Miao Y."/>
            <person name="Rahimi M.J."/>
            <person name="Shen Q."/>
            <person name="Grigoriev I.V."/>
            <person name="Kubicek C.P."/>
            <person name="Druzhinina I.S."/>
        </authorList>
    </citation>
    <scope>NUCLEOTIDE SEQUENCE [LARGE SCALE GENOMIC DNA]</scope>
    <source>
        <strain evidence="2 3">CBS 433.97</strain>
    </source>
</reference>
<keyword evidence="3" id="KW-1185">Reference proteome</keyword>
<feature type="compositionally biased region" description="Acidic residues" evidence="1">
    <location>
        <begin position="76"/>
        <end position="89"/>
    </location>
</feature>